<dbReference type="EMBL" id="FOPU01000016">
    <property type="protein sequence ID" value="SFH51866.1"/>
    <property type="molecule type" value="Genomic_DNA"/>
</dbReference>
<dbReference type="InterPro" id="IPR021762">
    <property type="entry name" value="DUF3325"/>
</dbReference>
<feature type="chain" id="PRO_5010378125" evidence="1">
    <location>
        <begin position="21"/>
        <end position="73"/>
    </location>
</feature>
<evidence type="ECO:0000313" key="2">
    <source>
        <dbReference type="EMBL" id="SFH51866.1"/>
    </source>
</evidence>
<dbReference type="RefSeq" id="WP_074967893.1">
    <property type="nucleotide sequence ID" value="NZ_CBCRYP010000016.1"/>
</dbReference>
<keyword evidence="1" id="KW-0732">Signal</keyword>
<reference evidence="2 3" key="1">
    <citation type="submission" date="2016-10" db="EMBL/GenBank/DDBJ databases">
        <authorList>
            <person name="de Groot N.N."/>
        </authorList>
    </citation>
    <scope>NUCLEOTIDE SEQUENCE [LARGE SCALE GENOMIC DNA]</scope>
    <source>
        <strain evidence="2 3">DSM 8537</strain>
    </source>
</reference>
<accession>A0A1I3APZ6</accession>
<proteinExistence type="predicted"/>
<feature type="signal peptide" evidence="1">
    <location>
        <begin position="1"/>
        <end position="20"/>
    </location>
</feature>
<organism evidence="2 3">
    <name type="scientific">Paracoccus aminovorans</name>
    <dbReference type="NCBI Taxonomy" id="34004"/>
    <lineage>
        <taxon>Bacteria</taxon>
        <taxon>Pseudomonadati</taxon>
        <taxon>Pseudomonadota</taxon>
        <taxon>Alphaproteobacteria</taxon>
        <taxon>Rhodobacterales</taxon>
        <taxon>Paracoccaceae</taxon>
        <taxon>Paracoccus</taxon>
    </lineage>
</organism>
<gene>
    <name evidence="2" type="ORF">SAMN04488021_11635</name>
</gene>
<name>A0A1I3APZ6_9RHOB</name>
<evidence type="ECO:0000313" key="3">
    <source>
        <dbReference type="Proteomes" id="UP000183635"/>
    </source>
</evidence>
<dbReference type="STRING" id="34004.SAMN04488021_11635"/>
<dbReference type="AlphaFoldDB" id="A0A1I3APZ6"/>
<dbReference type="Pfam" id="PF11804">
    <property type="entry name" value="DUF3325"/>
    <property type="match status" value="1"/>
</dbReference>
<keyword evidence="3" id="KW-1185">Reference proteome</keyword>
<dbReference type="Proteomes" id="UP000183635">
    <property type="component" value="Unassembled WGS sequence"/>
</dbReference>
<evidence type="ECO:0000256" key="1">
    <source>
        <dbReference type="SAM" id="SignalP"/>
    </source>
</evidence>
<sequence length="73" mass="8105">MTGWMSLGLALLGFASLALAMPHHHQQVLRRPISRRSRWGWRLTGSAFLGLPWPARPAAGIRQPQGRSAAHVR</sequence>
<protein>
    <submittedName>
        <fullName evidence="2">Uncharacterized protein</fullName>
    </submittedName>
</protein>